<feature type="region of interest" description="Disordered" evidence="8">
    <location>
        <begin position="499"/>
        <end position="526"/>
    </location>
</feature>
<keyword evidence="3" id="KW-0805">Transcription regulation</keyword>
<keyword evidence="5" id="KW-0804">Transcription</keyword>
<dbReference type="GO" id="GO:0001707">
    <property type="term" value="P:mesoderm formation"/>
    <property type="evidence" value="ECO:0007669"/>
    <property type="project" value="TreeGrafter"/>
</dbReference>
<dbReference type="Pfam" id="PF18704">
    <property type="entry name" value="Chromo_2"/>
    <property type="match status" value="1"/>
</dbReference>
<dbReference type="GO" id="GO:0005634">
    <property type="term" value="C:nucleus"/>
    <property type="evidence" value="ECO:0007669"/>
    <property type="project" value="TreeGrafter"/>
</dbReference>
<dbReference type="CDD" id="cd09869">
    <property type="entry name" value="PIN_GEN1"/>
    <property type="match status" value="1"/>
</dbReference>
<dbReference type="PANTHER" id="PTHR20937:SF4">
    <property type="entry name" value="MESOGENIN-1"/>
    <property type="match status" value="1"/>
</dbReference>
<dbReference type="GO" id="GO:0000978">
    <property type="term" value="F:RNA polymerase II cis-regulatory region sequence-specific DNA binding"/>
    <property type="evidence" value="ECO:0007669"/>
    <property type="project" value="TreeGrafter"/>
</dbReference>
<dbReference type="AlphaFoldDB" id="Q4S6X7"/>
<feature type="compositionally biased region" description="Basic residues" evidence="8">
    <location>
        <begin position="510"/>
        <end position="520"/>
    </location>
</feature>
<feature type="domain" description="BHLH" evidence="9">
    <location>
        <begin position="517"/>
        <end position="571"/>
    </location>
</feature>
<dbReference type="InterPro" id="IPR041012">
    <property type="entry name" value="GEN_chromo"/>
</dbReference>
<dbReference type="PRINTS" id="PR00853">
    <property type="entry name" value="XPGRADSUPER"/>
</dbReference>
<dbReference type="GO" id="GO:0000981">
    <property type="term" value="F:DNA-binding transcription factor activity, RNA polymerase II-specific"/>
    <property type="evidence" value="ECO:0007669"/>
    <property type="project" value="TreeGrafter"/>
</dbReference>
<evidence type="ECO:0000256" key="6">
    <source>
        <dbReference type="ARBA" id="ARBA00023242"/>
    </source>
</evidence>
<dbReference type="SMART" id="SM00353">
    <property type="entry name" value="HLH"/>
    <property type="match status" value="1"/>
</dbReference>
<evidence type="ECO:0000259" key="9">
    <source>
        <dbReference type="PROSITE" id="PS50888"/>
    </source>
</evidence>
<dbReference type="GO" id="GO:0004518">
    <property type="term" value="F:nuclease activity"/>
    <property type="evidence" value="ECO:0007669"/>
    <property type="project" value="InterPro"/>
</dbReference>
<dbReference type="InterPro" id="IPR040259">
    <property type="entry name" value="Mesogenin/MesP"/>
</dbReference>
<evidence type="ECO:0000313" key="10">
    <source>
        <dbReference type="EMBL" id="CAG03605.1"/>
    </source>
</evidence>
<dbReference type="InterPro" id="IPR011598">
    <property type="entry name" value="bHLH_dom"/>
</dbReference>
<dbReference type="InterPro" id="IPR036638">
    <property type="entry name" value="HLH_DNA-bd_sf"/>
</dbReference>
<dbReference type="InterPro" id="IPR029060">
    <property type="entry name" value="PIN-like_dom_sf"/>
</dbReference>
<dbReference type="EMBL" id="CAAE01014723">
    <property type="protein sequence ID" value="CAG03605.1"/>
    <property type="molecule type" value="Genomic_DNA"/>
</dbReference>
<dbReference type="KEGG" id="tng:GSTEN00023081G001"/>
<feature type="non-terminal residue" evidence="10">
    <location>
        <position position="1"/>
    </location>
</feature>
<comment type="caution">
    <text evidence="10">The sequence shown here is derived from an EMBL/GenBank/DDBJ whole genome shotgun (WGS) entry which is preliminary data.</text>
</comment>
<dbReference type="Gene3D" id="4.10.280.10">
    <property type="entry name" value="Helix-loop-helix DNA-binding domain"/>
    <property type="match status" value="1"/>
</dbReference>
<dbReference type="Pfam" id="PF00867">
    <property type="entry name" value="XPG_I"/>
    <property type="match status" value="1"/>
</dbReference>
<evidence type="ECO:0000256" key="1">
    <source>
        <dbReference type="ARBA" id="ARBA00022473"/>
    </source>
</evidence>
<evidence type="ECO:0000256" key="8">
    <source>
        <dbReference type="SAM" id="MobiDB-lite"/>
    </source>
</evidence>
<evidence type="ECO:0000256" key="2">
    <source>
        <dbReference type="ARBA" id="ARBA00022782"/>
    </source>
</evidence>
<keyword evidence="6" id="KW-0539">Nucleus</keyword>
<evidence type="ECO:0000256" key="5">
    <source>
        <dbReference type="ARBA" id="ARBA00023163"/>
    </source>
</evidence>
<proteinExistence type="predicted"/>
<reference evidence="10" key="1">
    <citation type="journal article" date="2004" name="Nature">
        <title>Genome duplication in the teleost fish Tetraodon nigroviridis reveals the early vertebrate proto-karyotype.</title>
        <authorList>
            <person name="Jaillon O."/>
            <person name="Aury J.-M."/>
            <person name="Brunet F."/>
            <person name="Petit J.-L."/>
            <person name="Stange-Thomann N."/>
            <person name="Mauceli E."/>
            <person name="Bouneau L."/>
            <person name="Fischer C."/>
            <person name="Ozouf-Costaz C."/>
            <person name="Bernot A."/>
            <person name="Nicaud S."/>
            <person name="Jaffe D."/>
            <person name="Fisher S."/>
            <person name="Lutfalla G."/>
            <person name="Dossat C."/>
            <person name="Segurens B."/>
            <person name="Dasilva C."/>
            <person name="Salanoubat M."/>
            <person name="Levy M."/>
            <person name="Boudet N."/>
            <person name="Castellano S."/>
            <person name="Anthouard V."/>
            <person name="Jubin C."/>
            <person name="Castelli V."/>
            <person name="Katinka M."/>
            <person name="Vacherie B."/>
            <person name="Biemont C."/>
            <person name="Skalli Z."/>
            <person name="Cattolico L."/>
            <person name="Poulain J."/>
            <person name="De Berardinis V."/>
            <person name="Cruaud C."/>
            <person name="Duprat S."/>
            <person name="Brottier P."/>
            <person name="Coutanceau J.-P."/>
            <person name="Gouzy J."/>
            <person name="Parra G."/>
            <person name="Lardier G."/>
            <person name="Chapple C."/>
            <person name="McKernan K.J."/>
            <person name="McEwan P."/>
            <person name="Bosak S."/>
            <person name="Kellis M."/>
            <person name="Volff J.-N."/>
            <person name="Guigo R."/>
            <person name="Zody M.C."/>
            <person name="Mesirov J."/>
            <person name="Lindblad-Toh K."/>
            <person name="Birren B."/>
            <person name="Nusbaum C."/>
            <person name="Kahn D."/>
            <person name="Robinson-Rechavi M."/>
            <person name="Laudet V."/>
            <person name="Schachter V."/>
            <person name="Quetier F."/>
            <person name="Saurin W."/>
            <person name="Scarpelli C."/>
            <person name="Wincker P."/>
            <person name="Lander E.S."/>
            <person name="Weissenbach J."/>
            <person name="Roest Crollius H."/>
        </authorList>
    </citation>
    <scope>NUCLEOTIDE SEQUENCE [LARGE SCALE GENOMIC DNA]</scope>
</reference>
<dbReference type="GO" id="GO:0030154">
    <property type="term" value="P:cell differentiation"/>
    <property type="evidence" value="ECO:0007669"/>
    <property type="project" value="UniProtKB-KW"/>
</dbReference>
<evidence type="ECO:0000256" key="3">
    <source>
        <dbReference type="ARBA" id="ARBA00023015"/>
    </source>
</evidence>
<dbReference type="InterPro" id="IPR006086">
    <property type="entry name" value="XPG-I_dom"/>
</dbReference>
<keyword evidence="4" id="KW-0238">DNA-binding</keyword>
<reference evidence="10" key="2">
    <citation type="submission" date="2004-02" db="EMBL/GenBank/DDBJ databases">
        <authorList>
            <consortium name="Genoscope"/>
            <consortium name="Whitehead Institute Centre for Genome Research"/>
        </authorList>
    </citation>
    <scope>NUCLEOTIDE SEQUENCE</scope>
</reference>
<name>Q4S6X7_TETNG</name>
<dbReference type="PROSITE" id="PS50888">
    <property type="entry name" value="BHLH"/>
    <property type="match status" value="1"/>
</dbReference>
<sequence>MGRVSKPHLRVSSLTLMGVKLVFVMEGEAPKLKAETMSKRTEARYGGFQKTSSTKSKTSTSRGRFKAVLKECADMLDILGVPWVTAAGEAEAMCAYLDSQGLVDGCITNDGDVFLYGAQTVYRSFNMNTKDPLVDCYKTSRGIQGVGKEQALKLIRMLKEQTLLQWFTQWKEQNGGTSETVLKKENNGKPIFSLYREHYMFADETPAEDQHEVRTIEEETLFRVAYPEVVEKYLREKSVAEEKKTKNKKLKRRKEKLSAQTADDLSDCLATLSLQSSSAPGPQMPPPVISETDEPVLVDSPLGPEWNSSIDPTVASPSDSAVVGALHLSNVDWDAASFTSSPSEAEPSAESHCLIKSIIIQTDKTQTLPEPKAGMGLQHGLPPLLEPQHHRNRLSPSGCRDQKLRVWRPAERKRRVCSLRRTGEAFLQEASPVAVSDSEDSVMDLGSPILSDWTGLGADHDAQHSASPESQMDSICSSPEMCCSGGHQDIGHLSFSCTPQRAGSTAPRASKAKMSTKRRMKASEREKMRMRSLAEALHQLRDYLPPDYSKKGQPLTKIQTLKYTIEYINALSDILSR</sequence>
<evidence type="ECO:0000256" key="7">
    <source>
        <dbReference type="ARBA" id="ARBA00039844"/>
    </source>
</evidence>
<dbReference type="InterPro" id="IPR006084">
    <property type="entry name" value="XPG/Rad2"/>
</dbReference>
<dbReference type="Pfam" id="PF00010">
    <property type="entry name" value="HLH"/>
    <property type="match status" value="1"/>
</dbReference>
<organism evidence="10">
    <name type="scientific">Tetraodon nigroviridis</name>
    <name type="common">Spotted green pufferfish</name>
    <name type="synonym">Chelonodon nigroviridis</name>
    <dbReference type="NCBI Taxonomy" id="99883"/>
    <lineage>
        <taxon>Eukaryota</taxon>
        <taxon>Metazoa</taxon>
        <taxon>Chordata</taxon>
        <taxon>Craniata</taxon>
        <taxon>Vertebrata</taxon>
        <taxon>Euteleostomi</taxon>
        <taxon>Actinopterygii</taxon>
        <taxon>Neopterygii</taxon>
        <taxon>Teleostei</taxon>
        <taxon>Neoteleostei</taxon>
        <taxon>Acanthomorphata</taxon>
        <taxon>Eupercaria</taxon>
        <taxon>Tetraodontiformes</taxon>
        <taxon>Tetradontoidea</taxon>
        <taxon>Tetraodontidae</taxon>
        <taxon>Tetraodon</taxon>
    </lineage>
</organism>
<dbReference type="SUPFAM" id="SSF47459">
    <property type="entry name" value="HLH, helix-loop-helix DNA-binding domain"/>
    <property type="match status" value="1"/>
</dbReference>
<gene>
    <name evidence="10" type="ORF">GSTENG00023081001</name>
</gene>
<keyword evidence="1" id="KW-0217">Developmental protein</keyword>
<evidence type="ECO:0000256" key="4">
    <source>
        <dbReference type="ARBA" id="ARBA00023125"/>
    </source>
</evidence>
<dbReference type="OrthoDB" id="2959108at2759"/>
<dbReference type="SUPFAM" id="SSF88723">
    <property type="entry name" value="PIN domain-like"/>
    <property type="match status" value="1"/>
</dbReference>
<protein>
    <recommendedName>
        <fullName evidence="7">Mesogenin-1</fullName>
    </recommendedName>
</protein>
<dbReference type="GO" id="GO:0046983">
    <property type="term" value="F:protein dimerization activity"/>
    <property type="evidence" value="ECO:0007669"/>
    <property type="project" value="InterPro"/>
</dbReference>
<accession>Q4S6X7</accession>
<dbReference type="SMART" id="SM00484">
    <property type="entry name" value="XPGI"/>
    <property type="match status" value="1"/>
</dbReference>
<keyword evidence="2" id="KW-0221">Differentiation</keyword>
<dbReference type="PANTHER" id="PTHR20937">
    <property type="entry name" value="IP14615P"/>
    <property type="match status" value="1"/>
</dbReference>
<dbReference type="Gene3D" id="3.40.50.1010">
    <property type="entry name" value="5'-nuclease"/>
    <property type="match status" value="1"/>
</dbReference>